<dbReference type="Proteomes" id="UP000023758">
    <property type="component" value="Unassembled WGS sequence"/>
</dbReference>
<dbReference type="AlphaFoldDB" id="A0A022VMG4"/>
<dbReference type="EMBL" id="KK207947">
    <property type="protein sequence ID" value="EZF47275.1"/>
    <property type="molecule type" value="Genomic_DNA"/>
</dbReference>
<organism evidence="1">
    <name type="scientific">Trichophyton rubrum CBS 288.86</name>
    <dbReference type="NCBI Taxonomy" id="1215330"/>
    <lineage>
        <taxon>Eukaryota</taxon>
        <taxon>Fungi</taxon>
        <taxon>Dikarya</taxon>
        <taxon>Ascomycota</taxon>
        <taxon>Pezizomycotina</taxon>
        <taxon>Eurotiomycetes</taxon>
        <taxon>Eurotiomycetidae</taxon>
        <taxon>Onygenales</taxon>
        <taxon>Arthrodermataceae</taxon>
        <taxon>Trichophyton</taxon>
    </lineage>
</organism>
<name>A0A022VMG4_TRIRU</name>
<gene>
    <name evidence="1" type="ORF">H103_08852</name>
</gene>
<evidence type="ECO:0000313" key="1">
    <source>
        <dbReference type="EMBL" id="EZF47275.1"/>
    </source>
</evidence>
<protein>
    <submittedName>
        <fullName evidence="1">Uncharacterized protein</fullName>
    </submittedName>
</protein>
<proteinExistence type="predicted"/>
<sequence>MSTIEGDMVWWKAKCVLTFFEVKSTGFWKKVEGEKSLLYLLQTALTLSEDSKFSFFVLCRDKQLRIKRSDKVKVRINRTGRSYDIVCYKHFHQQPMRATEIAGMAVWICATDLQYTTFSHQRCGSR</sequence>
<accession>A0A022VMG4</accession>
<dbReference type="HOGENOM" id="CLU_1983153_0_0_1"/>
<reference evidence="1" key="1">
    <citation type="submission" date="2014-02" db="EMBL/GenBank/DDBJ databases">
        <title>The Genome Sequence of Trichophyton rubrum (morphotype fischeri) CBS 288.86.</title>
        <authorList>
            <consortium name="The Broad Institute Genomics Platform"/>
            <person name="Cuomo C.A."/>
            <person name="White T.C."/>
            <person name="Graser Y."/>
            <person name="Martinez-Rossi N."/>
            <person name="Heitman J."/>
            <person name="Young S.K."/>
            <person name="Zeng Q."/>
            <person name="Gargeya S."/>
            <person name="Abouelleil A."/>
            <person name="Alvarado L."/>
            <person name="Chapman S.B."/>
            <person name="Gainer-Dewar J."/>
            <person name="Goldberg J."/>
            <person name="Griggs A."/>
            <person name="Gujja S."/>
            <person name="Hansen M."/>
            <person name="Howarth C."/>
            <person name="Imamovic A."/>
            <person name="Larimer J."/>
            <person name="Martinez D."/>
            <person name="Murphy C."/>
            <person name="Pearson M.D."/>
            <person name="Persinoti G."/>
            <person name="Poon T."/>
            <person name="Priest M."/>
            <person name="Roberts A.D."/>
            <person name="Saif S."/>
            <person name="Shea T.D."/>
            <person name="Sykes S.N."/>
            <person name="Wortman J."/>
            <person name="Nusbaum C."/>
            <person name="Birren B."/>
        </authorList>
    </citation>
    <scope>NUCLEOTIDE SEQUENCE [LARGE SCALE GENOMIC DNA]</scope>
    <source>
        <strain evidence="1">CBS 288.86</strain>
    </source>
</reference>